<name>D9QIC7_BRESC</name>
<dbReference type="SUPFAM" id="SSF52540">
    <property type="entry name" value="P-loop containing nucleoside triphosphate hydrolases"/>
    <property type="match status" value="1"/>
</dbReference>
<accession>D9QIC7</accession>
<dbReference type="PANTHER" id="PTHR43514:SF4">
    <property type="entry name" value="ABC TRANSPORTER I FAMILY MEMBER 10"/>
    <property type="match status" value="1"/>
</dbReference>
<dbReference type="SMART" id="SM00382">
    <property type="entry name" value="AAA"/>
    <property type="match status" value="1"/>
</dbReference>
<dbReference type="GO" id="GO:0005524">
    <property type="term" value="F:ATP binding"/>
    <property type="evidence" value="ECO:0007669"/>
    <property type="project" value="UniProtKB-KW"/>
</dbReference>
<dbReference type="FunCoup" id="D9QIC7">
    <property type="interactions" value="40"/>
</dbReference>
<dbReference type="Gene3D" id="3.40.50.300">
    <property type="entry name" value="P-loop containing nucleotide triphosphate hydrolases"/>
    <property type="match status" value="1"/>
</dbReference>
<dbReference type="Pfam" id="PF00005">
    <property type="entry name" value="ABC_tran"/>
    <property type="match status" value="1"/>
</dbReference>
<reference evidence="5" key="1">
    <citation type="journal article" date="2011" name="J. Bacteriol.">
        <title>Genome sequences of eight morphologically diverse alphaproteobacteria.</title>
        <authorList>
            <consortium name="US DOE Joint Genome Institute"/>
            <person name="Brown P.J."/>
            <person name="Kysela D.T."/>
            <person name="Buechlein A."/>
            <person name="Hemmerich C."/>
            <person name="Brun Y.V."/>
        </authorList>
    </citation>
    <scope>NUCLEOTIDE SEQUENCE [LARGE SCALE GENOMIC DNA]</scope>
    <source>
        <strain evidence="5">ATCC 15264 / DSM 4735 / LMG 14903 / NBRC 16000 / CB 81</strain>
    </source>
</reference>
<dbReference type="PROSITE" id="PS50893">
    <property type="entry name" value="ABC_TRANSPORTER_2"/>
    <property type="match status" value="1"/>
</dbReference>
<dbReference type="InterPro" id="IPR003439">
    <property type="entry name" value="ABC_transporter-like_ATP-bd"/>
</dbReference>
<dbReference type="InterPro" id="IPR050334">
    <property type="entry name" value="Molybdenum_import_ModC"/>
</dbReference>
<organism evidence="4 5">
    <name type="scientific">Brevundimonas subvibrioides (strain ATCC 15264 / DSM 4735 / LMG 14903 / NBRC 16000 / CB 81)</name>
    <name type="common">Caulobacter subvibrioides</name>
    <dbReference type="NCBI Taxonomy" id="633149"/>
    <lineage>
        <taxon>Bacteria</taxon>
        <taxon>Pseudomonadati</taxon>
        <taxon>Pseudomonadota</taxon>
        <taxon>Alphaproteobacteria</taxon>
        <taxon>Caulobacterales</taxon>
        <taxon>Caulobacteraceae</taxon>
        <taxon>Brevundimonas</taxon>
    </lineage>
</organism>
<dbReference type="EMBL" id="CP002102">
    <property type="protein sequence ID" value="ADK99429.1"/>
    <property type="molecule type" value="Genomic_DNA"/>
</dbReference>
<keyword evidence="1" id="KW-0547">Nucleotide-binding</keyword>
<dbReference type="InterPro" id="IPR027417">
    <property type="entry name" value="P-loop_NTPase"/>
</dbReference>
<dbReference type="InterPro" id="IPR017871">
    <property type="entry name" value="ABC_transporter-like_CS"/>
</dbReference>
<evidence type="ECO:0000256" key="1">
    <source>
        <dbReference type="ARBA" id="ARBA00022741"/>
    </source>
</evidence>
<evidence type="ECO:0000256" key="2">
    <source>
        <dbReference type="ARBA" id="ARBA00022840"/>
    </source>
</evidence>
<dbReference type="RefSeq" id="WP_013267534.1">
    <property type="nucleotide sequence ID" value="NC_014375.1"/>
</dbReference>
<dbReference type="BioCyc" id="BSUB633149:G1GM8-115-MONOMER"/>
<dbReference type="eggNOG" id="COG4148">
    <property type="taxonomic scope" value="Bacteria"/>
</dbReference>
<dbReference type="Proteomes" id="UP000002696">
    <property type="component" value="Chromosome"/>
</dbReference>
<feature type="domain" description="ABC transporter" evidence="3">
    <location>
        <begin position="1"/>
        <end position="214"/>
    </location>
</feature>
<dbReference type="HOGENOM" id="CLU_000604_1_22_5"/>
<proteinExistence type="predicted"/>
<dbReference type="AlphaFoldDB" id="D9QIC7"/>
<dbReference type="STRING" id="633149.Bresu_0115"/>
<keyword evidence="2" id="KW-0067">ATP-binding</keyword>
<dbReference type="OrthoDB" id="9802264at2"/>
<sequence>MSLACAIRAERGGFRIDVSFESPARIVGIQGASGAGKTTLLHAVAGLIPVEHARVAVDQAVLVETDKALNPPVHARRIGYVFQDARLFPHLSVADNIAYGRRFAAGAVDMNPVIERLGIGHLMGRWTRNLSGGEARRIAIARALAADPRLLLLDEPFSGLDADRRADLIPWLVALTQDIRTTVLVVSHDAADLEALGADRIVMAGGRISPDRRP</sequence>
<dbReference type="GO" id="GO:0016887">
    <property type="term" value="F:ATP hydrolysis activity"/>
    <property type="evidence" value="ECO:0007669"/>
    <property type="project" value="InterPro"/>
</dbReference>
<evidence type="ECO:0000313" key="4">
    <source>
        <dbReference type="EMBL" id="ADK99429.1"/>
    </source>
</evidence>
<evidence type="ECO:0000259" key="3">
    <source>
        <dbReference type="PROSITE" id="PS50893"/>
    </source>
</evidence>
<dbReference type="PROSITE" id="PS00211">
    <property type="entry name" value="ABC_TRANSPORTER_1"/>
    <property type="match status" value="1"/>
</dbReference>
<dbReference type="InParanoid" id="D9QIC7"/>
<evidence type="ECO:0000313" key="5">
    <source>
        <dbReference type="Proteomes" id="UP000002696"/>
    </source>
</evidence>
<dbReference type="InterPro" id="IPR003593">
    <property type="entry name" value="AAA+_ATPase"/>
</dbReference>
<gene>
    <name evidence="4" type="ordered locus">Bresu_0115</name>
</gene>
<keyword evidence="5" id="KW-1185">Reference proteome</keyword>
<protein>
    <submittedName>
        <fullName evidence="4">ABC transporter related protein</fullName>
    </submittedName>
</protein>
<dbReference type="PANTHER" id="PTHR43514">
    <property type="entry name" value="ABC TRANSPORTER I FAMILY MEMBER 10"/>
    <property type="match status" value="1"/>
</dbReference>
<dbReference type="KEGG" id="bsb:Bresu_0115"/>